<evidence type="ECO:0000313" key="2">
    <source>
        <dbReference type="EMBL" id="PNL63605.1"/>
    </source>
</evidence>
<keyword evidence="3" id="KW-1185">Reference proteome</keyword>
<dbReference type="RefSeq" id="WP_081595151.1">
    <property type="nucleotide sequence ID" value="NZ_CAAAHR010000012.1"/>
</dbReference>
<gene>
    <name evidence="2" type="ORF">A6J39_019270</name>
</gene>
<dbReference type="SUPFAM" id="SSF143422">
    <property type="entry name" value="Transposase IS200-like"/>
    <property type="match status" value="1"/>
</dbReference>
<dbReference type="AlphaFoldDB" id="A0AAX0WZG1"/>
<dbReference type="InterPro" id="IPR002686">
    <property type="entry name" value="Transposase_17"/>
</dbReference>
<name>A0AAX0WZG1_9GAMM</name>
<accession>A0AAX0WZG1</accession>
<evidence type="ECO:0000313" key="3">
    <source>
        <dbReference type="Proteomes" id="UP000192511"/>
    </source>
</evidence>
<sequence length="60" mass="7109">MIQRGNNRQAIFRSQNDYEYYLEKLLIAPKEYGCQIHAYVLMKNHVHLFLTQGPKIVSVK</sequence>
<reference evidence="2" key="1">
    <citation type="submission" date="2017-12" db="EMBL/GenBank/DDBJ databases">
        <title>FDA dAtabase for Regulatory Grade micrObial Sequences (FDA-ARGOS): Supporting development and validation of Infectious Disease Dx tests.</title>
        <authorList>
            <person name="Kerrigan L."/>
            <person name="Tallon L.J."/>
            <person name="Sadzewicz L."/>
            <person name="Sengamalay N."/>
            <person name="Ott S."/>
            <person name="Godinez A."/>
            <person name="Nagaraj S."/>
            <person name="Vavikolanu K."/>
            <person name="Vyas G."/>
            <person name="Nadendla S."/>
            <person name="Aluvathingal J."/>
            <person name="Sichtig H."/>
        </authorList>
    </citation>
    <scope>NUCLEOTIDE SEQUENCE [LARGE SCALE GENOMIC DNA]</scope>
    <source>
        <strain evidence="2">FDAARGOS_200</strain>
    </source>
</reference>
<dbReference type="EMBL" id="NBTX02000004">
    <property type="protein sequence ID" value="PNL63605.1"/>
    <property type="molecule type" value="Genomic_DNA"/>
</dbReference>
<dbReference type="Proteomes" id="UP000192511">
    <property type="component" value="Unassembled WGS sequence"/>
</dbReference>
<proteinExistence type="predicted"/>
<dbReference type="GO" id="GO:0004803">
    <property type="term" value="F:transposase activity"/>
    <property type="evidence" value="ECO:0007669"/>
    <property type="project" value="InterPro"/>
</dbReference>
<dbReference type="Pfam" id="PF01797">
    <property type="entry name" value="Y1_Tnp"/>
    <property type="match status" value="1"/>
</dbReference>
<dbReference type="InterPro" id="IPR036515">
    <property type="entry name" value="Transposase_17_sf"/>
</dbReference>
<dbReference type="GO" id="GO:0006313">
    <property type="term" value="P:DNA transposition"/>
    <property type="evidence" value="ECO:0007669"/>
    <property type="project" value="InterPro"/>
</dbReference>
<comment type="caution">
    <text evidence="2">The sequence shown here is derived from an EMBL/GenBank/DDBJ whole genome shotgun (WGS) entry which is preliminary data.</text>
</comment>
<feature type="domain" description="Transposase IS200-like" evidence="1">
    <location>
        <begin position="4"/>
        <end position="56"/>
    </location>
</feature>
<protein>
    <recommendedName>
        <fullName evidence="1">Transposase IS200-like domain-containing protein</fullName>
    </recommendedName>
</protein>
<organism evidence="2 3">
    <name type="scientific">Legionella anisa</name>
    <dbReference type="NCBI Taxonomy" id="28082"/>
    <lineage>
        <taxon>Bacteria</taxon>
        <taxon>Pseudomonadati</taxon>
        <taxon>Pseudomonadota</taxon>
        <taxon>Gammaproteobacteria</taxon>
        <taxon>Legionellales</taxon>
        <taxon>Legionellaceae</taxon>
        <taxon>Legionella</taxon>
    </lineage>
</organism>
<evidence type="ECO:0000259" key="1">
    <source>
        <dbReference type="Pfam" id="PF01797"/>
    </source>
</evidence>
<dbReference type="GO" id="GO:0003677">
    <property type="term" value="F:DNA binding"/>
    <property type="evidence" value="ECO:0007669"/>
    <property type="project" value="InterPro"/>
</dbReference>
<dbReference type="Gene3D" id="3.30.70.1290">
    <property type="entry name" value="Transposase IS200-like"/>
    <property type="match status" value="1"/>
</dbReference>